<dbReference type="GO" id="GO:0005524">
    <property type="term" value="F:ATP binding"/>
    <property type="evidence" value="ECO:0007669"/>
    <property type="project" value="InterPro"/>
</dbReference>
<proteinExistence type="predicted"/>
<dbReference type="InterPro" id="IPR027417">
    <property type="entry name" value="P-loop_NTPase"/>
</dbReference>
<dbReference type="STRING" id="1392250.A0A2I2GKL7"/>
<sequence length="628" mass="71565">MTQITQDVSKKEEGVNPPQNETQKDENTEEEKKFAPVGTICDVQNLYQTKPDEHDGKSWSKEMPKDLPLAVEDAESSQFALILRNIKCYDGSRSLAIHSVVVQSEPLKKFLGKVLDGYPGVTMTLDRVEFTKPFAPLIHRWDDFTKLLDEEEDATTKEHANLFYNILEEELRDQVARKRDHVQQGVITHKLLWTLFEPDDLLISSIGGRQSGFRFVSADVDCDSGDYQLTTKHIDFDGDDFGFKEKEFGIPHFDGTTSITSLKVFPLRYHPDKAAIREALLARGKIWEQHRGYHYKNYDETAISCGQDEDDETKYHVKSRIIIDAEGFNIFHPTQSVRIDDTIRGGLTDEHRLITVPTVHGYSLKEKEWLRFYIDAVSDITWDSDAFKSLVLPTEQENLKDLILAFAKAQSKQLGNFDDVIQGKGRGIVMQLSGPPGVGKTLTAESVAEVMQVPLYIMSAGDLGSSADDVEKRLKNILRMIPKWGAVLLLDEADVFMEERSATDLERNELVSIFLRMLEYYEGILFLTTNRAERIDPAFESRIHVSLHYNELDWTSRRHIWEQFLGRSTSVFTTEQLDSVAEVELNGRQIKNALKTANLLAWAQGLEMKFEHVKTVLDLRSIAKPKAT</sequence>
<protein>
    <submittedName>
        <fullName evidence="3">Putative AAA family ATPase</fullName>
    </submittedName>
</protein>
<name>A0A2I2GKL7_9EURO</name>
<dbReference type="SUPFAM" id="SSF52540">
    <property type="entry name" value="P-loop containing nucleoside triphosphate hydrolases"/>
    <property type="match status" value="1"/>
</dbReference>
<evidence type="ECO:0000313" key="3">
    <source>
        <dbReference type="EMBL" id="PLB53426.1"/>
    </source>
</evidence>
<dbReference type="GO" id="GO:0016887">
    <property type="term" value="F:ATP hydrolysis activity"/>
    <property type="evidence" value="ECO:0007669"/>
    <property type="project" value="InterPro"/>
</dbReference>
<evidence type="ECO:0000259" key="2">
    <source>
        <dbReference type="SMART" id="SM00382"/>
    </source>
</evidence>
<comment type="caution">
    <text evidence="3">The sequence shown here is derived from an EMBL/GenBank/DDBJ whole genome shotgun (WGS) entry which is preliminary data.</text>
</comment>
<accession>A0A2I2GKL7</accession>
<dbReference type="CDD" id="cd19481">
    <property type="entry name" value="RecA-like_protease"/>
    <property type="match status" value="1"/>
</dbReference>
<organism evidence="3 4">
    <name type="scientific">Aspergillus steynii IBT 23096</name>
    <dbReference type="NCBI Taxonomy" id="1392250"/>
    <lineage>
        <taxon>Eukaryota</taxon>
        <taxon>Fungi</taxon>
        <taxon>Dikarya</taxon>
        <taxon>Ascomycota</taxon>
        <taxon>Pezizomycotina</taxon>
        <taxon>Eurotiomycetes</taxon>
        <taxon>Eurotiomycetidae</taxon>
        <taxon>Eurotiales</taxon>
        <taxon>Aspergillaceae</taxon>
        <taxon>Aspergillus</taxon>
        <taxon>Aspergillus subgen. Circumdati</taxon>
    </lineage>
</organism>
<dbReference type="Gene3D" id="3.40.50.300">
    <property type="entry name" value="P-loop containing nucleotide triphosphate hydrolases"/>
    <property type="match status" value="1"/>
</dbReference>
<dbReference type="Pfam" id="PF22942">
    <property type="entry name" value="DUF7025"/>
    <property type="match status" value="1"/>
</dbReference>
<dbReference type="OrthoDB" id="10042665at2759"/>
<dbReference type="RefSeq" id="XP_024708728.1">
    <property type="nucleotide sequence ID" value="XM_024845362.1"/>
</dbReference>
<feature type="domain" description="AAA+ ATPase" evidence="2">
    <location>
        <begin position="426"/>
        <end position="553"/>
    </location>
</feature>
<dbReference type="InterPro" id="IPR003593">
    <property type="entry name" value="AAA+_ATPase"/>
</dbReference>
<dbReference type="Proteomes" id="UP000234275">
    <property type="component" value="Unassembled WGS sequence"/>
</dbReference>
<keyword evidence="4" id="KW-1185">Reference proteome</keyword>
<dbReference type="PANTHER" id="PTHR46411">
    <property type="entry name" value="FAMILY ATPASE, PUTATIVE-RELATED"/>
    <property type="match status" value="1"/>
</dbReference>
<dbReference type="Pfam" id="PF00004">
    <property type="entry name" value="AAA"/>
    <property type="match status" value="1"/>
</dbReference>
<evidence type="ECO:0000313" key="4">
    <source>
        <dbReference type="Proteomes" id="UP000234275"/>
    </source>
</evidence>
<feature type="region of interest" description="Disordered" evidence="1">
    <location>
        <begin position="1"/>
        <end position="36"/>
    </location>
</feature>
<dbReference type="PANTHER" id="PTHR46411:SF3">
    <property type="entry name" value="AAA+ ATPASE DOMAIN-CONTAINING PROTEIN"/>
    <property type="match status" value="1"/>
</dbReference>
<feature type="compositionally biased region" description="Basic and acidic residues" evidence="1">
    <location>
        <begin position="22"/>
        <end position="34"/>
    </location>
</feature>
<dbReference type="GeneID" id="36553062"/>
<dbReference type="VEuPathDB" id="FungiDB:P170DRAFT_376269"/>
<reference evidence="3 4" key="1">
    <citation type="submission" date="2016-12" db="EMBL/GenBank/DDBJ databases">
        <title>The genomes of Aspergillus section Nigri reveals drivers in fungal speciation.</title>
        <authorList>
            <consortium name="DOE Joint Genome Institute"/>
            <person name="Vesth T.C."/>
            <person name="Nybo J."/>
            <person name="Theobald S."/>
            <person name="Brandl J."/>
            <person name="Frisvad J.C."/>
            <person name="Nielsen K.F."/>
            <person name="Lyhne E.K."/>
            <person name="Kogle M.E."/>
            <person name="Kuo A."/>
            <person name="Riley R."/>
            <person name="Clum A."/>
            <person name="Nolan M."/>
            <person name="Lipzen A."/>
            <person name="Salamov A."/>
            <person name="Henrissat B."/>
            <person name="Wiebenga A."/>
            <person name="De Vries R.P."/>
            <person name="Grigoriev I.V."/>
            <person name="Mortensen U.H."/>
            <person name="Andersen M.R."/>
            <person name="Baker S.E."/>
        </authorList>
    </citation>
    <scope>NUCLEOTIDE SEQUENCE [LARGE SCALE GENOMIC DNA]</scope>
    <source>
        <strain evidence="3 4">IBT 23096</strain>
    </source>
</reference>
<dbReference type="InterPro" id="IPR003959">
    <property type="entry name" value="ATPase_AAA_core"/>
</dbReference>
<dbReference type="EMBL" id="MSFO01000002">
    <property type="protein sequence ID" value="PLB53426.1"/>
    <property type="molecule type" value="Genomic_DNA"/>
</dbReference>
<dbReference type="InterPro" id="IPR054289">
    <property type="entry name" value="DUF7025"/>
</dbReference>
<gene>
    <name evidence="3" type="ORF">P170DRAFT_376269</name>
</gene>
<dbReference type="SMART" id="SM00382">
    <property type="entry name" value="AAA"/>
    <property type="match status" value="1"/>
</dbReference>
<evidence type="ECO:0000256" key="1">
    <source>
        <dbReference type="SAM" id="MobiDB-lite"/>
    </source>
</evidence>
<dbReference type="AlphaFoldDB" id="A0A2I2GKL7"/>